<evidence type="ECO:0000256" key="6">
    <source>
        <dbReference type="ARBA" id="ARBA00023136"/>
    </source>
</evidence>
<evidence type="ECO:0000259" key="12">
    <source>
        <dbReference type="Pfam" id="PF14703"/>
    </source>
</evidence>
<dbReference type="InterPro" id="IPR027815">
    <property type="entry name" value="CSC1/OSCA1-like_cyt"/>
</dbReference>
<dbReference type="PANTHER" id="PTHR13018">
    <property type="entry name" value="PROBABLE MEMBRANE PROTEIN DUF221-RELATED"/>
    <property type="match status" value="1"/>
</dbReference>
<keyword evidence="6 8" id="KW-0472">Membrane</keyword>
<evidence type="ECO:0000256" key="7">
    <source>
        <dbReference type="SAM" id="MobiDB-lite"/>
    </source>
</evidence>
<keyword evidence="3" id="KW-0813">Transport</keyword>
<comment type="subcellular location">
    <subcellularLocation>
        <location evidence="1">Membrane</location>
        <topology evidence="1">Multi-pass membrane protein</topology>
    </subcellularLocation>
</comment>
<feature type="region of interest" description="Disordered" evidence="7">
    <location>
        <begin position="262"/>
        <end position="291"/>
    </location>
</feature>
<dbReference type="Proteomes" id="UP000193240">
    <property type="component" value="Unassembled WGS sequence"/>
</dbReference>
<evidence type="ECO:0000256" key="1">
    <source>
        <dbReference type="ARBA" id="ARBA00004141"/>
    </source>
</evidence>
<feature type="transmembrane region" description="Helical" evidence="8">
    <location>
        <begin position="647"/>
        <end position="669"/>
    </location>
</feature>
<dbReference type="InterPro" id="IPR003864">
    <property type="entry name" value="CSC1/OSCA1-like_7TM"/>
</dbReference>
<dbReference type="EMBL" id="KZ107852">
    <property type="protein sequence ID" value="OSS46267.1"/>
    <property type="molecule type" value="Genomic_DNA"/>
</dbReference>
<feature type="transmembrane region" description="Helical" evidence="8">
    <location>
        <begin position="28"/>
        <end position="50"/>
    </location>
</feature>
<accession>A0A1Y2LSR2</accession>
<feature type="transmembrane region" description="Helical" evidence="8">
    <location>
        <begin position="675"/>
        <end position="694"/>
    </location>
</feature>
<keyword evidence="14" id="KW-1185">Reference proteome</keyword>
<comment type="similarity">
    <text evidence="2">Belongs to the CSC1 (TC 1.A.17) family.</text>
</comment>
<feature type="transmembrane region" description="Helical" evidence="8">
    <location>
        <begin position="444"/>
        <end position="464"/>
    </location>
</feature>
<dbReference type="InterPro" id="IPR022257">
    <property type="entry name" value="PHM7_ext"/>
</dbReference>
<feature type="region of interest" description="Disordered" evidence="7">
    <location>
        <begin position="713"/>
        <end position="738"/>
    </location>
</feature>
<evidence type="ECO:0000256" key="4">
    <source>
        <dbReference type="ARBA" id="ARBA00022692"/>
    </source>
</evidence>
<feature type="transmembrane region" description="Helical" evidence="8">
    <location>
        <begin position="113"/>
        <end position="135"/>
    </location>
</feature>
<evidence type="ECO:0000256" key="5">
    <source>
        <dbReference type="ARBA" id="ARBA00022989"/>
    </source>
</evidence>
<evidence type="ECO:0000256" key="3">
    <source>
        <dbReference type="ARBA" id="ARBA00022448"/>
    </source>
</evidence>
<evidence type="ECO:0000256" key="8">
    <source>
        <dbReference type="SAM" id="Phobius"/>
    </source>
</evidence>
<feature type="transmembrane region" description="Helical" evidence="8">
    <location>
        <begin position="398"/>
        <end position="424"/>
    </location>
</feature>
<keyword evidence="4 8" id="KW-0812">Transmembrane</keyword>
<dbReference type="InterPro" id="IPR032880">
    <property type="entry name" value="CSC1/OSCA1-like_N"/>
</dbReference>
<gene>
    <name evidence="13" type="ORF">B5807_08124</name>
</gene>
<name>A0A1Y2LSR2_EPING</name>
<sequence length="870" mass="97771">MDFQTILAASNGTDDGGKSPSGPSSLKAVAAAFIPTFALASLFVSVFVVVRPKFPKIYFPRTYIGTIPKKDHTPCQSRSYWDWVHTMRVVPDKFTLYHSSIDSYLFLRFLRTMIFICVVGCVLTWPILMPINAIGGGTGKELDRVSIGNVAETKYLYAHAIVAWLFFSFIMFTIARERLWLIGLRQAWNLSKSNANRLSSRTVLFLSAPTAALDESNMRRFFGDDAVKIWPVTKAAKLESLVSSRDTKVEDLETSEITLIQKANEEGRKGQAKHRGQRTTYGSLPDSVKQSLRPTQRLKTTKPVGKQVDSIDYSRHQLLETEEEINKARESNASAQSHHGAAAVFVQFRTQSAAQQAYQQVASSDVLSLTPRFTGVVPNEIFWENLTIPPTRRISQGIFAHGLVIALIVFWSIPVAFVGAVSNVTYLAENFKFLSFLSELPDSITNLLTGLLPPLLLSALSKYVPKIFRYVFTKFGEPTKTSTEIKVLKWYYVFQVLQVFLVTTLSSGAATVVSQIAKNPNQVPKLLAERLPRASNSYLTYFVVQGLTSASDNLLNYSDVLLYVFFDKFFDKTPRQKYNSYIALRGMQWGKLFPKYVNFVIIAIVYSCIAPLVLGFAAAGLVLFYLSYKYMLLFTAQPKIDTKGHSYTLSLQHMLTGVYIGELCLIGLFSLRGAFGPLVLLGLLLVTTVSFNILTDRHFAPLEQYLPADLALDGSSDEDDEEAPLLQSAEEGASDALQRENSRIERISNAVRVSPKITGPLARFFEPHIFASHQAMKQWLRDGDFDEDDVPQYSDDDVRKAYLHPAYTTQTPIIWLAKDDMGVSKKEIQENENRELKASDEGAWIDKEGHLQWSVDDFEKVPIFKKPKQW</sequence>
<feature type="domain" description="CSC1/OSCA1-like cytosolic" evidence="12">
    <location>
        <begin position="200"/>
        <end position="385"/>
    </location>
</feature>
<evidence type="ECO:0000259" key="11">
    <source>
        <dbReference type="Pfam" id="PF13967"/>
    </source>
</evidence>
<feature type="transmembrane region" description="Helical" evidence="8">
    <location>
        <begin position="155"/>
        <end position="175"/>
    </location>
</feature>
<feature type="transmembrane region" description="Helical" evidence="8">
    <location>
        <begin position="490"/>
        <end position="517"/>
    </location>
</feature>
<dbReference type="Pfam" id="PF02714">
    <property type="entry name" value="RSN1_7TM"/>
    <property type="match status" value="1"/>
</dbReference>
<organism evidence="13 14">
    <name type="scientific">Epicoccum nigrum</name>
    <name type="common">Soil fungus</name>
    <name type="synonym">Epicoccum purpurascens</name>
    <dbReference type="NCBI Taxonomy" id="105696"/>
    <lineage>
        <taxon>Eukaryota</taxon>
        <taxon>Fungi</taxon>
        <taxon>Dikarya</taxon>
        <taxon>Ascomycota</taxon>
        <taxon>Pezizomycotina</taxon>
        <taxon>Dothideomycetes</taxon>
        <taxon>Pleosporomycetidae</taxon>
        <taxon>Pleosporales</taxon>
        <taxon>Pleosporineae</taxon>
        <taxon>Didymellaceae</taxon>
        <taxon>Epicoccum</taxon>
    </lineage>
</organism>
<evidence type="ECO:0008006" key="15">
    <source>
        <dbReference type="Google" id="ProtNLM"/>
    </source>
</evidence>
<dbReference type="InterPro" id="IPR045122">
    <property type="entry name" value="Csc1-like"/>
</dbReference>
<dbReference type="GO" id="GO:0005227">
    <property type="term" value="F:calcium-activated cation channel activity"/>
    <property type="evidence" value="ECO:0007669"/>
    <property type="project" value="InterPro"/>
</dbReference>
<evidence type="ECO:0000313" key="13">
    <source>
        <dbReference type="EMBL" id="OSS46267.1"/>
    </source>
</evidence>
<evidence type="ECO:0000259" key="10">
    <source>
        <dbReference type="Pfam" id="PF12621"/>
    </source>
</evidence>
<dbReference type="PANTHER" id="PTHR13018:SF26">
    <property type="entry name" value="DOMAIN PROTEIN, PUTATIVE (AFU_ORTHOLOGUE AFUA_5G10920)-RELATED"/>
    <property type="match status" value="1"/>
</dbReference>
<keyword evidence="5 8" id="KW-1133">Transmembrane helix</keyword>
<dbReference type="Pfam" id="PF13967">
    <property type="entry name" value="RSN1_TM"/>
    <property type="match status" value="1"/>
</dbReference>
<evidence type="ECO:0000313" key="14">
    <source>
        <dbReference type="Proteomes" id="UP000193240"/>
    </source>
</evidence>
<feature type="compositionally biased region" description="Polar residues" evidence="7">
    <location>
        <begin position="278"/>
        <end position="291"/>
    </location>
</feature>
<evidence type="ECO:0000259" key="9">
    <source>
        <dbReference type="Pfam" id="PF02714"/>
    </source>
</evidence>
<feature type="domain" description="10TM putative phosphate transporter extracellular tail" evidence="10">
    <location>
        <begin position="764"/>
        <end position="854"/>
    </location>
</feature>
<dbReference type="AlphaFoldDB" id="A0A1Y2LSR2"/>
<dbReference type="InParanoid" id="A0A1Y2LSR2"/>
<dbReference type="Pfam" id="PF14703">
    <property type="entry name" value="PHM7_cyt"/>
    <property type="match status" value="1"/>
</dbReference>
<feature type="transmembrane region" description="Helical" evidence="8">
    <location>
        <begin position="596"/>
        <end position="626"/>
    </location>
</feature>
<feature type="domain" description="CSC1/OSCA1-like N-terminal transmembrane" evidence="11">
    <location>
        <begin position="29"/>
        <end position="177"/>
    </location>
</feature>
<reference evidence="13 14" key="1">
    <citation type="journal article" date="2017" name="Genome Announc.">
        <title>Genome sequence of the saprophytic ascomycete Epicoccum nigrum ICMP 19927 strain isolated from New Zealand.</title>
        <authorList>
            <person name="Fokin M."/>
            <person name="Fleetwood D."/>
            <person name="Weir B.S."/>
            <person name="Villas-Boas S.G."/>
        </authorList>
    </citation>
    <scope>NUCLEOTIDE SEQUENCE [LARGE SCALE GENOMIC DNA]</scope>
    <source>
        <strain evidence="13 14">ICMP 19927</strain>
    </source>
</reference>
<dbReference type="OMA" id="HCHHEER"/>
<feature type="domain" description="CSC1/OSCA1-like 7TM region" evidence="9">
    <location>
        <begin position="398"/>
        <end position="669"/>
    </location>
</feature>
<evidence type="ECO:0000256" key="2">
    <source>
        <dbReference type="ARBA" id="ARBA00007779"/>
    </source>
</evidence>
<proteinExistence type="inferred from homology"/>
<dbReference type="Pfam" id="PF12621">
    <property type="entry name" value="PHM7_ext"/>
    <property type="match status" value="1"/>
</dbReference>
<dbReference type="GO" id="GO:0005886">
    <property type="term" value="C:plasma membrane"/>
    <property type="evidence" value="ECO:0007669"/>
    <property type="project" value="TreeGrafter"/>
</dbReference>
<protein>
    <recommendedName>
        <fullName evidence="15">DUF221-domain-containing protein</fullName>
    </recommendedName>
</protein>